<reference evidence="2" key="1">
    <citation type="journal article" date="2020" name="Stud. Mycol.">
        <title>101 Dothideomycetes genomes: a test case for predicting lifestyles and emergence of pathogens.</title>
        <authorList>
            <person name="Haridas S."/>
            <person name="Albert R."/>
            <person name="Binder M."/>
            <person name="Bloem J."/>
            <person name="Labutti K."/>
            <person name="Salamov A."/>
            <person name="Andreopoulos B."/>
            <person name="Baker S."/>
            <person name="Barry K."/>
            <person name="Bills G."/>
            <person name="Bluhm B."/>
            <person name="Cannon C."/>
            <person name="Castanera R."/>
            <person name="Culley D."/>
            <person name="Daum C."/>
            <person name="Ezra D."/>
            <person name="Gonzalez J."/>
            <person name="Henrissat B."/>
            <person name="Kuo A."/>
            <person name="Liang C."/>
            <person name="Lipzen A."/>
            <person name="Lutzoni F."/>
            <person name="Magnuson J."/>
            <person name="Mondo S."/>
            <person name="Nolan M."/>
            <person name="Ohm R."/>
            <person name="Pangilinan J."/>
            <person name="Park H.-J."/>
            <person name="Ramirez L."/>
            <person name="Alfaro M."/>
            <person name="Sun H."/>
            <person name="Tritt A."/>
            <person name="Yoshinaga Y."/>
            <person name="Zwiers L.-H."/>
            <person name="Turgeon B."/>
            <person name="Goodwin S."/>
            <person name="Spatafora J."/>
            <person name="Crous P."/>
            <person name="Grigoriev I."/>
        </authorList>
    </citation>
    <scope>NUCLEOTIDE SEQUENCE</scope>
    <source>
        <strain evidence="2">CBS 207.26</strain>
    </source>
</reference>
<dbReference type="EMBL" id="ML994617">
    <property type="protein sequence ID" value="KAF2191394.1"/>
    <property type="molecule type" value="Genomic_DNA"/>
</dbReference>
<accession>A0A6A6EI81</accession>
<gene>
    <name evidence="2" type="ORF">K469DRAFT_720402</name>
</gene>
<dbReference type="PANTHER" id="PTHR12110">
    <property type="entry name" value="HYDROXYPYRUVATE ISOMERASE"/>
    <property type="match status" value="1"/>
</dbReference>
<proteinExistence type="predicted"/>
<dbReference type="SUPFAM" id="SSF51658">
    <property type="entry name" value="Xylose isomerase-like"/>
    <property type="match status" value="1"/>
</dbReference>
<organism evidence="2 3">
    <name type="scientific">Zopfia rhizophila CBS 207.26</name>
    <dbReference type="NCBI Taxonomy" id="1314779"/>
    <lineage>
        <taxon>Eukaryota</taxon>
        <taxon>Fungi</taxon>
        <taxon>Dikarya</taxon>
        <taxon>Ascomycota</taxon>
        <taxon>Pezizomycotina</taxon>
        <taxon>Dothideomycetes</taxon>
        <taxon>Dothideomycetes incertae sedis</taxon>
        <taxon>Zopfiaceae</taxon>
        <taxon>Zopfia</taxon>
    </lineage>
</organism>
<dbReference type="InterPro" id="IPR013022">
    <property type="entry name" value="Xyl_isomerase-like_TIM-brl"/>
</dbReference>
<dbReference type="OrthoDB" id="5360893at2759"/>
<dbReference type="InterPro" id="IPR050312">
    <property type="entry name" value="IolE/XylAMocC-like"/>
</dbReference>
<evidence type="ECO:0000313" key="2">
    <source>
        <dbReference type="EMBL" id="KAF2191394.1"/>
    </source>
</evidence>
<evidence type="ECO:0000259" key="1">
    <source>
        <dbReference type="Pfam" id="PF01261"/>
    </source>
</evidence>
<feature type="domain" description="Xylose isomerase-like TIM barrel" evidence="1">
    <location>
        <begin position="26"/>
        <end position="319"/>
    </location>
</feature>
<name>A0A6A6EI81_9PEZI</name>
<protein>
    <submittedName>
        <fullName evidence="2">3-dehydroshikimate dehydratase</fullName>
    </submittedName>
</protein>
<dbReference type="Pfam" id="PF01261">
    <property type="entry name" value="AP_endonuc_2"/>
    <property type="match status" value="1"/>
</dbReference>
<evidence type="ECO:0000313" key="3">
    <source>
        <dbReference type="Proteomes" id="UP000800200"/>
    </source>
</evidence>
<dbReference type="PANTHER" id="PTHR12110:SF21">
    <property type="entry name" value="XYLOSE ISOMERASE-LIKE TIM BARREL DOMAIN-CONTAINING PROTEIN"/>
    <property type="match status" value="1"/>
</dbReference>
<dbReference type="Gene3D" id="3.20.20.150">
    <property type="entry name" value="Divalent-metal-dependent TIM barrel enzymes"/>
    <property type="match status" value="1"/>
</dbReference>
<keyword evidence="3" id="KW-1185">Reference proteome</keyword>
<dbReference type="AlphaFoldDB" id="A0A6A6EI81"/>
<dbReference type="InterPro" id="IPR036237">
    <property type="entry name" value="Xyl_isomerase-like_sf"/>
</dbReference>
<sequence>MPCKPGISSMSLGRCYANHILSHKLAMASKYSLAGIEIFYEDLSDLARPPTRSNLLAAARYIRTLCSSLSLSIICLQPFTHYEGLLDRSKHLERIEEMRLWIEIALELGTDLIQVPSSFLPAEQISGDVDLIVSDFLELSDLGFQHDPPMRFAYESLAWGTHINKWEQCWDIVRRVDRSNVGICLDSFNILGRIYADPASPTGCTPHAEQEVRESMARLVKEIKPHKEKIFFIQIVGAERLDEPLREEHRFWNEEQPARMSWSRNCRLFYGEEDRGAYLPVKDVAKAIIKDVGYEGWVSFELYNRDMERRNEGVVEELASRAARGWEKMVEDLDIEVERRPELRRKGSTSKDRLSQDYSSREAVEVARL</sequence>
<dbReference type="Proteomes" id="UP000800200">
    <property type="component" value="Unassembled WGS sequence"/>
</dbReference>